<dbReference type="Proteomes" id="UP000515917">
    <property type="component" value="Chromosome"/>
</dbReference>
<dbReference type="RefSeq" id="WP_130105923.1">
    <property type="nucleotide sequence ID" value="NZ_CP025781.1"/>
</dbReference>
<evidence type="ECO:0000313" key="2">
    <source>
        <dbReference type="EMBL" id="QBC43344.1"/>
    </source>
</evidence>
<gene>
    <name evidence="2" type="ORF">C1H71_07180</name>
</gene>
<accession>A0A7G3G853</accession>
<feature type="transmembrane region" description="Helical" evidence="1">
    <location>
        <begin position="17"/>
        <end position="34"/>
    </location>
</feature>
<keyword evidence="1" id="KW-0812">Transmembrane</keyword>
<evidence type="ECO:0000313" key="3">
    <source>
        <dbReference type="Proteomes" id="UP000515917"/>
    </source>
</evidence>
<proteinExistence type="predicted"/>
<sequence>MKQNLKTSLTHRGISKLSWWLFGAAMIAAAWWGQPLVDSVHFENHFFGVFWYSMIALGLMFWSLPSEQFTDGKLLERRTMLLGLLPLWRKSEPVSGFERVELTQEPNVFGKDSVWLSLITTEDGETKRRFVFAYFPASHRGIAKAQQMAGDLSQISGLPFAQAATEV</sequence>
<keyword evidence="1" id="KW-0472">Membrane</keyword>
<keyword evidence="1" id="KW-1133">Transmembrane helix</keyword>
<organism evidence="2 3">
    <name type="scientific">Iodobacter fluviatilis</name>
    <dbReference type="NCBI Taxonomy" id="537"/>
    <lineage>
        <taxon>Bacteria</taxon>
        <taxon>Pseudomonadati</taxon>
        <taxon>Pseudomonadota</taxon>
        <taxon>Betaproteobacteria</taxon>
        <taxon>Neisseriales</taxon>
        <taxon>Chitinibacteraceae</taxon>
        <taxon>Iodobacter</taxon>
    </lineage>
</organism>
<name>A0A7G3G853_9NEIS</name>
<keyword evidence="3" id="KW-1185">Reference proteome</keyword>
<feature type="transmembrane region" description="Helical" evidence="1">
    <location>
        <begin position="46"/>
        <end position="64"/>
    </location>
</feature>
<dbReference type="EMBL" id="CP025781">
    <property type="protein sequence ID" value="QBC43344.1"/>
    <property type="molecule type" value="Genomic_DNA"/>
</dbReference>
<protein>
    <submittedName>
        <fullName evidence="2">Uncharacterized protein</fullName>
    </submittedName>
</protein>
<reference evidence="2 3" key="1">
    <citation type="submission" date="2018-01" db="EMBL/GenBank/DDBJ databases">
        <title>Genome sequence of Iodobacter sp. strain PCH194 isolated from Indian Trans-Himalaya.</title>
        <authorList>
            <person name="Kumar V."/>
            <person name="Thakur V."/>
            <person name="Kumar S."/>
            <person name="Singh D."/>
        </authorList>
    </citation>
    <scope>NUCLEOTIDE SEQUENCE [LARGE SCALE GENOMIC DNA]</scope>
    <source>
        <strain evidence="2 3">PCH194</strain>
    </source>
</reference>
<evidence type="ECO:0000256" key="1">
    <source>
        <dbReference type="SAM" id="Phobius"/>
    </source>
</evidence>
<dbReference type="KEGG" id="ifl:C1H71_07180"/>
<dbReference type="AlphaFoldDB" id="A0A7G3G853"/>